<dbReference type="CDD" id="cd00109">
    <property type="entry name" value="Kunitz-type"/>
    <property type="match status" value="1"/>
</dbReference>
<dbReference type="InterPro" id="IPR050098">
    <property type="entry name" value="TFPI/VKTCI-like"/>
</dbReference>
<dbReference type="PROSITE" id="PS50279">
    <property type="entry name" value="BPTI_KUNITZ_2"/>
    <property type="match status" value="1"/>
</dbReference>
<keyword evidence="11" id="KW-1185">Reference proteome</keyword>
<dbReference type="GO" id="GO:0016020">
    <property type="term" value="C:membrane"/>
    <property type="evidence" value="ECO:0007669"/>
    <property type="project" value="UniProtKB-SubCell"/>
</dbReference>
<protein>
    <recommendedName>
        <fullName evidence="8">BPTI/Kunitz inhibitor domain-containing protein</fullName>
    </recommendedName>
</protein>
<accession>A0A813WTI7</accession>
<comment type="similarity">
    <text evidence="2">Belongs to the CD225/Dispanin family.</text>
</comment>
<dbReference type="SMART" id="SM00131">
    <property type="entry name" value="KU"/>
    <property type="match status" value="1"/>
</dbReference>
<evidence type="ECO:0000256" key="6">
    <source>
        <dbReference type="ARBA" id="ARBA00023157"/>
    </source>
</evidence>
<dbReference type="InterPro" id="IPR002223">
    <property type="entry name" value="Kunitz_BPTI"/>
</dbReference>
<comment type="subcellular location">
    <subcellularLocation>
        <location evidence="1">Membrane</location>
    </subcellularLocation>
</comment>
<evidence type="ECO:0000256" key="7">
    <source>
        <dbReference type="SAM" id="Phobius"/>
    </source>
</evidence>
<keyword evidence="6" id="KW-1015">Disulfide bond</keyword>
<evidence type="ECO:0000256" key="4">
    <source>
        <dbReference type="ARBA" id="ARBA00022989"/>
    </source>
</evidence>
<reference evidence="9" key="1">
    <citation type="submission" date="2021-02" db="EMBL/GenBank/DDBJ databases">
        <authorList>
            <person name="Nowell W R."/>
        </authorList>
    </citation>
    <scope>NUCLEOTIDE SEQUENCE</scope>
</reference>
<dbReference type="EMBL" id="CAJNOR010000255">
    <property type="protein sequence ID" value="CAF0856994.1"/>
    <property type="molecule type" value="Genomic_DNA"/>
</dbReference>
<dbReference type="Gene3D" id="4.10.410.10">
    <property type="entry name" value="Pancreatic trypsin inhibitor Kunitz domain"/>
    <property type="match status" value="1"/>
</dbReference>
<evidence type="ECO:0000313" key="11">
    <source>
        <dbReference type="Proteomes" id="UP000663828"/>
    </source>
</evidence>
<keyword evidence="4 7" id="KW-1133">Transmembrane helix</keyword>
<evidence type="ECO:0000259" key="8">
    <source>
        <dbReference type="PROSITE" id="PS50279"/>
    </source>
</evidence>
<dbReference type="AlphaFoldDB" id="A0A813WTI7"/>
<dbReference type="PRINTS" id="PR00759">
    <property type="entry name" value="BASICPTASE"/>
</dbReference>
<evidence type="ECO:0000256" key="2">
    <source>
        <dbReference type="ARBA" id="ARBA00006843"/>
    </source>
</evidence>
<keyword evidence="5 7" id="KW-0472">Membrane</keyword>
<comment type="caution">
    <text evidence="9">The sequence shown here is derived from an EMBL/GenBank/DDBJ whole genome shotgun (WGS) entry which is preliminary data.</text>
</comment>
<dbReference type="PANTHER" id="PTHR10083:SF374">
    <property type="entry name" value="BPTI_KUNITZ INHIBITOR DOMAIN-CONTAINING PROTEIN"/>
    <property type="match status" value="1"/>
</dbReference>
<dbReference type="SUPFAM" id="SSF57362">
    <property type="entry name" value="BPTI-like"/>
    <property type="match status" value="1"/>
</dbReference>
<dbReference type="EMBL" id="CAJNOJ010000081">
    <property type="protein sequence ID" value="CAF1058896.1"/>
    <property type="molecule type" value="Genomic_DNA"/>
</dbReference>
<dbReference type="GO" id="GO:0004867">
    <property type="term" value="F:serine-type endopeptidase inhibitor activity"/>
    <property type="evidence" value="ECO:0007669"/>
    <property type="project" value="InterPro"/>
</dbReference>
<feature type="transmembrane region" description="Helical" evidence="7">
    <location>
        <begin position="46"/>
        <end position="68"/>
    </location>
</feature>
<evidence type="ECO:0000256" key="1">
    <source>
        <dbReference type="ARBA" id="ARBA00004370"/>
    </source>
</evidence>
<dbReference type="Pfam" id="PF04505">
    <property type="entry name" value="CD225"/>
    <property type="match status" value="1"/>
</dbReference>
<gene>
    <name evidence="10" type="ORF">EDS130_LOCUS17812</name>
    <name evidence="9" type="ORF">XAT740_LOCUS5781</name>
</gene>
<dbReference type="Pfam" id="PF09619">
    <property type="entry name" value="YscW"/>
    <property type="match status" value="1"/>
</dbReference>
<dbReference type="InterPro" id="IPR036880">
    <property type="entry name" value="Kunitz_BPTI_sf"/>
</dbReference>
<evidence type="ECO:0000256" key="3">
    <source>
        <dbReference type="ARBA" id="ARBA00022692"/>
    </source>
</evidence>
<keyword evidence="3 7" id="KW-0812">Transmembrane</keyword>
<dbReference type="GO" id="GO:0005615">
    <property type="term" value="C:extracellular space"/>
    <property type="evidence" value="ECO:0007669"/>
    <property type="project" value="TreeGrafter"/>
</dbReference>
<dbReference type="Pfam" id="PF00014">
    <property type="entry name" value="Kunitz_BPTI"/>
    <property type="match status" value="1"/>
</dbReference>
<evidence type="ECO:0000313" key="9">
    <source>
        <dbReference type="EMBL" id="CAF0856994.1"/>
    </source>
</evidence>
<evidence type="ECO:0000313" key="10">
    <source>
        <dbReference type="EMBL" id="CAF1058896.1"/>
    </source>
</evidence>
<dbReference type="Proteomes" id="UP000663852">
    <property type="component" value="Unassembled WGS sequence"/>
</dbReference>
<organism evidence="9 11">
    <name type="scientific">Adineta ricciae</name>
    <name type="common">Rotifer</name>
    <dbReference type="NCBI Taxonomy" id="249248"/>
    <lineage>
        <taxon>Eukaryota</taxon>
        <taxon>Metazoa</taxon>
        <taxon>Spiralia</taxon>
        <taxon>Gnathifera</taxon>
        <taxon>Rotifera</taxon>
        <taxon>Eurotatoria</taxon>
        <taxon>Bdelloidea</taxon>
        <taxon>Adinetida</taxon>
        <taxon>Adinetidae</taxon>
        <taxon>Adineta</taxon>
    </lineage>
</organism>
<sequence>MFVSRAITTSHAGHRCASSAKFINTRRATQDQPQIPDVEDEPHPKRSFACAFVSSLFCPILGIFALFYSIRALRAYSQGYYAEAAAYNKQATRWSLITFIVGLTIDVHSQLSWYSGSPTYSSWNNGVQPNHASVRGYLLSEDAAVLPYGSQIIVSIKDISLQDVAAVGPLNSFVLYGSYRFPIAFQIPYSIAQIQQDPSGYRQYALQARIERNGQLLYINDQQIPVQLIPIPNPINIMMKKVGGSIYPGKDARIFHSSVLFYDLGGTVNPTALPPVSGIYVCQLRPDPGLCYGSFERYYFNTQLRACQTFNYGGCGGNQNRFLSRDECERACFTYRRRLMHSNAKQAPIG</sequence>
<dbReference type="InterPro" id="IPR020901">
    <property type="entry name" value="Prtase_inh_Kunz-CS"/>
</dbReference>
<proteinExistence type="inferred from homology"/>
<dbReference type="InterPro" id="IPR039366">
    <property type="entry name" value="Pilotin"/>
</dbReference>
<dbReference type="PANTHER" id="PTHR10083">
    <property type="entry name" value="KUNITZ-TYPE PROTEASE INHIBITOR-RELATED"/>
    <property type="match status" value="1"/>
</dbReference>
<feature type="domain" description="BPTI/Kunitz inhibitor" evidence="8">
    <location>
        <begin position="282"/>
        <end position="332"/>
    </location>
</feature>
<name>A0A813WTI7_ADIRI</name>
<dbReference type="Proteomes" id="UP000663828">
    <property type="component" value="Unassembled WGS sequence"/>
</dbReference>
<evidence type="ECO:0000256" key="5">
    <source>
        <dbReference type="ARBA" id="ARBA00023136"/>
    </source>
</evidence>
<dbReference type="InterPro" id="IPR007593">
    <property type="entry name" value="CD225/Dispanin_fam"/>
</dbReference>
<dbReference type="PROSITE" id="PS00280">
    <property type="entry name" value="BPTI_KUNITZ_1"/>
    <property type="match status" value="1"/>
</dbReference>
<dbReference type="OrthoDB" id="4473401at2759"/>